<comment type="caution">
    <text evidence="1">The sequence shown here is derived from an EMBL/GenBank/DDBJ whole genome shotgun (WGS) entry which is preliminary data.</text>
</comment>
<dbReference type="AlphaFoldDB" id="A0A1E3L5F7"/>
<evidence type="ECO:0000313" key="2">
    <source>
        <dbReference type="Proteomes" id="UP000094578"/>
    </source>
</evidence>
<evidence type="ECO:0000313" key="1">
    <source>
        <dbReference type="EMBL" id="ODP28831.1"/>
    </source>
</evidence>
<dbReference type="RefSeq" id="WP_273593517.1">
    <property type="nucleotide sequence ID" value="NZ_MDER01000034.1"/>
</dbReference>
<organism evidence="1 2">
    <name type="scientific">Paenibacillus nuruki</name>
    <dbReference type="NCBI Taxonomy" id="1886670"/>
    <lineage>
        <taxon>Bacteria</taxon>
        <taxon>Bacillati</taxon>
        <taxon>Bacillota</taxon>
        <taxon>Bacilli</taxon>
        <taxon>Bacillales</taxon>
        <taxon>Paenibacillaceae</taxon>
        <taxon>Paenibacillus</taxon>
    </lineage>
</organism>
<proteinExistence type="predicted"/>
<dbReference type="EMBL" id="MDER01000034">
    <property type="protein sequence ID" value="ODP28831.1"/>
    <property type="molecule type" value="Genomic_DNA"/>
</dbReference>
<protein>
    <submittedName>
        <fullName evidence="1">Uncharacterized protein</fullName>
    </submittedName>
</protein>
<accession>A0A1E3L5F7</accession>
<sequence length="40" mass="4870">MLQVIRRVLEWLFVDNKQVYQFSDVFCEDSGFVVYIPEQK</sequence>
<dbReference type="Proteomes" id="UP000094578">
    <property type="component" value="Unassembled WGS sequence"/>
</dbReference>
<dbReference type="STRING" id="1886670.PTI45_01807"/>
<name>A0A1E3L5F7_9BACL</name>
<reference evidence="1 2" key="1">
    <citation type="submission" date="2016-08" db="EMBL/GenBank/DDBJ databases">
        <title>Genome sequencing of Paenibacillus sp. TI45-13ar, isolated from Korean traditional nuruk.</title>
        <authorList>
            <person name="Kim S.-J."/>
        </authorList>
    </citation>
    <scope>NUCLEOTIDE SEQUENCE [LARGE SCALE GENOMIC DNA]</scope>
    <source>
        <strain evidence="1 2">TI45-13ar</strain>
    </source>
</reference>
<gene>
    <name evidence="1" type="ORF">PTI45_01807</name>
</gene>
<keyword evidence="2" id="KW-1185">Reference proteome</keyword>